<feature type="chain" id="PRO_5036022074" evidence="5">
    <location>
        <begin position="18"/>
        <end position="136"/>
    </location>
</feature>
<sequence>MLKIIAFGLCLVLTVNADFFDGLNLRSNWYIQVNGQLKCDGNPIAGMVELYDIEIGPTFTAKDYDLLNKTVTSDDGRFELYGSEMGYVGFQPILRVFHKCHSQVARELWVTIPFWQVHTDDEPGQNYPTVIELGSA</sequence>
<dbReference type="Proteomes" id="UP000582659">
    <property type="component" value="Unassembled WGS sequence"/>
</dbReference>
<comment type="similarity">
    <text evidence="2">Belongs to the nematode transthyretin-like family.</text>
</comment>
<keyword evidence="4 5" id="KW-0732">Signal</keyword>
<dbReference type="Proteomes" id="UP000659654">
    <property type="component" value="Unassembled WGS sequence"/>
</dbReference>
<evidence type="ECO:0000256" key="5">
    <source>
        <dbReference type="SAM" id="SignalP"/>
    </source>
</evidence>
<protein>
    <submittedName>
        <fullName evidence="6">(pine wood nematode) hypothetical protein</fullName>
    </submittedName>
</protein>
<dbReference type="AlphaFoldDB" id="A0A1I7S654"/>
<dbReference type="InterPro" id="IPR001534">
    <property type="entry name" value="Transthyretin-like"/>
</dbReference>
<dbReference type="InterPro" id="IPR038479">
    <property type="entry name" value="Transthyretin-like_sf"/>
</dbReference>
<dbReference type="EMBL" id="CAJFCV020000001">
    <property type="protein sequence ID" value="CAG9082235.1"/>
    <property type="molecule type" value="Genomic_DNA"/>
</dbReference>
<proteinExistence type="inferred from homology"/>
<dbReference type="GO" id="GO:0005576">
    <property type="term" value="C:extracellular region"/>
    <property type="evidence" value="ECO:0007669"/>
    <property type="project" value="UniProtKB-SubCell"/>
</dbReference>
<dbReference type="PANTHER" id="PTHR21700">
    <property type="entry name" value="TRANSTHYRETIN-LIKE FAMILY PROTEIN-RELATED"/>
    <property type="match status" value="1"/>
</dbReference>
<keyword evidence="3" id="KW-0964">Secreted</keyword>
<dbReference type="Gene3D" id="2.60.40.3330">
    <property type="match status" value="1"/>
</dbReference>
<dbReference type="Proteomes" id="UP000095284">
    <property type="component" value="Unplaced"/>
</dbReference>
<evidence type="ECO:0000256" key="1">
    <source>
        <dbReference type="ARBA" id="ARBA00004613"/>
    </source>
</evidence>
<name>A0A1I7S654_BURXY</name>
<dbReference type="Pfam" id="PF01060">
    <property type="entry name" value="TTR-52"/>
    <property type="match status" value="1"/>
</dbReference>
<evidence type="ECO:0000313" key="6">
    <source>
        <dbReference type="EMBL" id="CAD5208623.1"/>
    </source>
</evidence>
<evidence type="ECO:0000313" key="8">
    <source>
        <dbReference type="Proteomes" id="UP000095284"/>
    </source>
</evidence>
<feature type="signal peptide" evidence="5">
    <location>
        <begin position="1"/>
        <end position="17"/>
    </location>
</feature>
<comment type="subcellular location">
    <subcellularLocation>
        <location evidence="1">Secreted</location>
    </subcellularLocation>
</comment>
<evidence type="ECO:0000256" key="4">
    <source>
        <dbReference type="ARBA" id="ARBA00022729"/>
    </source>
</evidence>
<organism evidence="8 10">
    <name type="scientific">Bursaphelenchus xylophilus</name>
    <name type="common">Pinewood nematode worm</name>
    <name type="synonym">Aphelenchoides xylophilus</name>
    <dbReference type="NCBI Taxonomy" id="6326"/>
    <lineage>
        <taxon>Eukaryota</taxon>
        <taxon>Metazoa</taxon>
        <taxon>Ecdysozoa</taxon>
        <taxon>Nematoda</taxon>
        <taxon>Chromadorea</taxon>
        <taxon>Rhabditida</taxon>
        <taxon>Tylenchina</taxon>
        <taxon>Tylenchomorpha</taxon>
        <taxon>Aphelenchoidea</taxon>
        <taxon>Aphelenchoididae</taxon>
        <taxon>Bursaphelenchus</taxon>
    </lineage>
</organism>
<keyword evidence="9" id="KW-1185">Reference proteome</keyword>
<dbReference type="EMBL" id="CAJFDI010000001">
    <property type="protein sequence ID" value="CAD5208623.1"/>
    <property type="molecule type" value="Genomic_DNA"/>
</dbReference>
<gene>
    <name evidence="6" type="ORF">BXYJ_LOCUS859</name>
</gene>
<dbReference type="GO" id="GO:0009986">
    <property type="term" value="C:cell surface"/>
    <property type="evidence" value="ECO:0007669"/>
    <property type="project" value="InterPro"/>
</dbReference>
<dbReference type="WBParaSite" id="BXY_0849000.1">
    <property type="protein sequence ID" value="BXY_0849000.1"/>
    <property type="gene ID" value="BXY_0849000"/>
</dbReference>
<dbReference type="SMR" id="A0A1I7S654"/>
<reference evidence="10" key="1">
    <citation type="submission" date="2016-11" db="UniProtKB">
        <authorList>
            <consortium name="WormBaseParasite"/>
        </authorList>
    </citation>
    <scope>IDENTIFICATION</scope>
</reference>
<reference evidence="7" key="2">
    <citation type="submission" date="2020-08" db="EMBL/GenBank/DDBJ databases">
        <authorList>
            <person name="Kikuchi T."/>
        </authorList>
    </citation>
    <scope>NUCLEOTIDE SEQUENCE</scope>
    <source>
        <strain evidence="6">Ka4C1</strain>
    </source>
</reference>
<evidence type="ECO:0000313" key="10">
    <source>
        <dbReference type="WBParaSite" id="BXY_0849000.1"/>
    </source>
</evidence>
<evidence type="ECO:0000256" key="2">
    <source>
        <dbReference type="ARBA" id="ARBA00010112"/>
    </source>
</evidence>
<evidence type="ECO:0000313" key="7">
    <source>
        <dbReference type="EMBL" id="CAG9082235.1"/>
    </source>
</evidence>
<evidence type="ECO:0000256" key="3">
    <source>
        <dbReference type="ARBA" id="ARBA00022525"/>
    </source>
</evidence>
<accession>A0A1I7S654</accession>
<evidence type="ECO:0000313" key="9">
    <source>
        <dbReference type="Proteomes" id="UP000659654"/>
    </source>
</evidence>